<protein>
    <recommendedName>
        <fullName evidence="2">histidine kinase</fullName>
        <ecNumber evidence="2">2.7.13.3</ecNumber>
    </recommendedName>
</protein>
<feature type="domain" description="Histidine kinase/HSP90-like ATPase" evidence="8">
    <location>
        <begin position="279"/>
        <end position="387"/>
    </location>
</feature>
<feature type="compositionally biased region" description="Low complexity" evidence="6">
    <location>
        <begin position="471"/>
        <end position="482"/>
    </location>
</feature>
<dbReference type="EC" id="2.7.13.3" evidence="2"/>
<dbReference type="Pfam" id="PF02518">
    <property type="entry name" value="HATPase_c"/>
    <property type="match status" value="1"/>
</dbReference>
<keyword evidence="4" id="KW-0808">Transferase</keyword>
<gene>
    <name evidence="9" type="ORF">FB563_4151</name>
</gene>
<comment type="catalytic activity">
    <reaction evidence="1">
        <text>ATP + protein L-histidine = ADP + protein N-phospho-L-histidine.</text>
        <dbReference type="EC" id="2.7.13.3"/>
    </reaction>
</comment>
<dbReference type="Proteomes" id="UP000318103">
    <property type="component" value="Unassembled WGS sequence"/>
</dbReference>
<dbReference type="PANTHER" id="PTHR45436:SF5">
    <property type="entry name" value="SENSOR HISTIDINE KINASE TRCS"/>
    <property type="match status" value="1"/>
</dbReference>
<dbReference type="GO" id="GO:0000160">
    <property type="term" value="P:phosphorelay signal transduction system"/>
    <property type="evidence" value="ECO:0007669"/>
    <property type="project" value="TreeGrafter"/>
</dbReference>
<keyword evidence="3" id="KW-0597">Phosphoprotein</keyword>
<organism evidence="9 10">
    <name type="scientific">Streptomyces puniciscabiei</name>
    <dbReference type="NCBI Taxonomy" id="164348"/>
    <lineage>
        <taxon>Bacteria</taxon>
        <taxon>Bacillati</taxon>
        <taxon>Actinomycetota</taxon>
        <taxon>Actinomycetes</taxon>
        <taxon>Kitasatosporales</taxon>
        <taxon>Streptomycetaceae</taxon>
        <taxon>Streptomyces</taxon>
    </lineage>
</organism>
<evidence type="ECO:0000256" key="4">
    <source>
        <dbReference type="ARBA" id="ARBA00022679"/>
    </source>
</evidence>
<dbReference type="GO" id="GO:0004673">
    <property type="term" value="F:protein histidine kinase activity"/>
    <property type="evidence" value="ECO:0007669"/>
    <property type="project" value="UniProtKB-EC"/>
</dbReference>
<dbReference type="AlphaFoldDB" id="A0A542UJ48"/>
<dbReference type="EMBL" id="VFNX01000001">
    <property type="protein sequence ID" value="TQK99096.1"/>
    <property type="molecule type" value="Genomic_DNA"/>
</dbReference>
<feature type="region of interest" description="Disordered" evidence="6">
    <location>
        <begin position="413"/>
        <end position="505"/>
    </location>
</feature>
<dbReference type="SUPFAM" id="SSF55874">
    <property type="entry name" value="ATPase domain of HSP90 chaperone/DNA topoisomerase II/histidine kinase"/>
    <property type="match status" value="1"/>
</dbReference>
<reference evidence="9 10" key="1">
    <citation type="submission" date="2019-06" db="EMBL/GenBank/DDBJ databases">
        <title>Sequencing the genomes of 1000 actinobacteria strains.</title>
        <authorList>
            <person name="Klenk H.-P."/>
        </authorList>
    </citation>
    <scope>NUCLEOTIDE SEQUENCE [LARGE SCALE GENOMIC DNA]</scope>
    <source>
        <strain evidence="9 10">DSM 41929</strain>
    </source>
</reference>
<feature type="transmembrane region" description="Helical" evidence="7">
    <location>
        <begin position="34"/>
        <end position="53"/>
    </location>
</feature>
<evidence type="ECO:0000313" key="10">
    <source>
        <dbReference type="Proteomes" id="UP000318103"/>
    </source>
</evidence>
<keyword evidence="10" id="KW-1185">Reference proteome</keyword>
<evidence type="ECO:0000256" key="6">
    <source>
        <dbReference type="SAM" id="MobiDB-lite"/>
    </source>
</evidence>
<dbReference type="InterPro" id="IPR050428">
    <property type="entry name" value="TCS_sensor_his_kinase"/>
</dbReference>
<evidence type="ECO:0000256" key="3">
    <source>
        <dbReference type="ARBA" id="ARBA00022553"/>
    </source>
</evidence>
<sequence length="505" mass="52330">MPDSAFPTRPAATGRRRRPPRIDTFTVHCVRRAVALPLLLLSAVAGAAITVWATSAVAFGWLAAGLICGLIAVALLTARAIRTAAEAVQVAAQGAWAAELTRLTGAAAAVEKSVQWSAEELCRGTRPPLPDRQTPQSASATAEIDHALSGLQVQAIASLIRVHDESQSVVILEVLRRLAMREHALVSRALQALSELEMLTDDPELLSKIFDIDHLVTRMRRHVESTAVLGGQSLRSVRRPVPITTALRGAVSEVVQYPRVAVAAGSVGAELGLPGHVGPDLTHLLAELIENACECSDPATKVMVRAQRVANGLAVEVEDRAIPMHPQTRAQLNRLLRAPDEVDVSGQVRGGQLGLLVAAKIAQTHGLSVVLQENVTGGTTALVVIPARLLVAIPAVGGADATREGTRLLAAPPQQVGAATAGPSRAGQVTPATTGTSGAEQTAPSAGAPALPRRTRQAGSFRPAHERDHVPATAATPGLAAAFRHGIAAGGTAGPAPASAEQPKS</sequence>
<keyword evidence="5 9" id="KW-0418">Kinase</keyword>
<feature type="compositionally biased region" description="Polar residues" evidence="6">
    <location>
        <begin position="430"/>
        <end position="444"/>
    </location>
</feature>
<dbReference type="PANTHER" id="PTHR45436">
    <property type="entry name" value="SENSOR HISTIDINE KINASE YKOH"/>
    <property type="match status" value="1"/>
</dbReference>
<evidence type="ECO:0000259" key="8">
    <source>
        <dbReference type="Pfam" id="PF02518"/>
    </source>
</evidence>
<evidence type="ECO:0000256" key="2">
    <source>
        <dbReference type="ARBA" id="ARBA00012438"/>
    </source>
</evidence>
<feature type="compositionally biased region" description="Low complexity" evidence="6">
    <location>
        <begin position="494"/>
        <end position="505"/>
    </location>
</feature>
<comment type="caution">
    <text evidence="9">The sequence shown here is derived from an EMBL/GenBank/DDBJ whole genome shotgun (WGS) entry which is preliminary data.</text>
</comment>
<keyword evidence="7" id="KW-0812">Transmembrane</keyword>
<dbReference type="InterPro" id="IPR036890">
    <property type="entry name" value="HATPase_C_sf"/>
</dbReference>
<accession>A0A542UJ48</accession>
<name>A0A542UJ48_9ACTN</name>
<dbReference type="OrthoDB" id="3845898at2"/>
<evidence type="ECO:0000256" key="5">
    <source>
        <dbReference type="ARBA" id="ARBA00022777"/>
    </source>
</evidence>
<keyword evidence="7" id="KW-0472">Membrane</keyword>
<evidence type="ECO:0000256" key="1">
    <source>
        <dbReference type="ARBA" id="ARBA00000085"/>
    </source>
</evidence>
<dbReference type="InterPro" id="IPR003594">
    <property type="entry name" value="HATPase_dom"/>
</dbReference>
<dbReference type="GO" id="GO:0005886">
    <property type="term" value="C:plasma membrane"/>
    <property type="evidence" value="ECO:0007669"/>
    <property type="project" value="TreeGrafter"/>
</dbReference>
<dbReference type="Gene3D" id="3.30.565.10">
    <property type="entry name" value="Histidine kinase-like ATPase, C-terminal domain"/>
    <property type="match status" value="1"/>
</dbReference>
<proteinExistence type="predicted"/>
<feature type="transmembrane region" description="Helical" evidence="7">
    <location>
        <begin position="59"/>
        <end position="78"/>
    </location>
</feature>
<evidence type="ECO:0000256" key="7">
    <source>
        <dbReference type="SAM" id="Phobius"/>
    </source>
</evidence>
<evidence type="ECO:0000313" key="9">
    <source>
        <dbReference type="EMBL" id="TQK99096.1"/>
    </source>
</evidence>
<keyword evidence="7" id="KW-1133">Transmembrane helix</keyword>
<dbReference type="RefSeq" id="WP_079048679.1">
    <property type="nucleotide sequence ID" value="NZ_JBPJFI010000001.1"/>
</dbReference>